<dbReference type="InterPro" id="IPR000980">
    <property type="entry name" value="SH2"/>
</dbReference>
<dbReference type="PANTHER" id="PTHR14098">
    <property type="entry name" value="SH2 DOMAIN CONTAINING PROTEIN"/>
    <property type="match status" value="1"/>
</dbReference>
<organism evidence="5 6">
    <name type="scientific">Neogobius melanostomus</name>
    <name type="common">round goby</name>
    <dbReference type="NCBI Taxonomy" id="47308"/>
    <lineage>
        <taxon>Eukaryota</taxon>
        <taxon>Metazoa</taxon>
        <taxon>Chordata</taxon>
        <taxon>Craniata</taxon>
        <taxon>Vertebrata</taxon>
        <taxon>Euteleostomi</taxon>
        <taxon>Actinopterygii</taxon>
        <taxon>Neopterygii</taxon>
        <taxon>Teleostei</taxon>
        <taxon>Neoteleostei</taxon>
        <taxon>Acanthomorphata</taxon>
        <taxon>Gobiaria</taxon>
        <taxon>Gobiiformes</taxon>
        <taxon>Gobioidei</taxon>
        <taxon>Gobiidae</taxon>
        <taxon>Benthophilinae</taxon>
        <taxon>Neogobiini</taxon>
        <taxon>Neogobius</taxon>
    </lineage>
</organism>
<accession>A0A8C6SJT8</accession>
<reference evidence="5" key="2">
    <citation type="submission" date="2025-09" db="UniProtKB">
        <authorList>
            <consortium name="Ensembl"/>
        </authorList>
    </citation>
    <scope>IDENTIFICATION</scope>
</reference>
<feature type="domain" description="SH2" evidence="4">
    <location>
        <begin position="40"/>
        <end position="124"/>
    </location>
</feature>
<evidence type="ECO:0000256" key="3">
    <source>
        <dbReference type="SAM" id="MobiDB-lite"/>
    </source>
</evidence>
<keyword evidence="1 2" id="KW-0727">SH2 domain</keyword>
<dbReference type="SMART" id="SM00252">
    <property type="entry name" value="SH2"/>
    <property type="match status" value="1"/>
</dbReference>
<protein>
    <submittedName>
        <fullName evidence="5">Si:dkeyp-117b11.1</fullName>
    </submittedName>
</protein>
<evidence type="ECO:0000313" key="6">
    <source>
        <dbReference type="Proteomes" id="UP000694523"/>
    </source>
</evidence>
<dbReference type="AlphaFoldDB" id="A0A8C6SJT8"/>
<sequence length="124" mass="14356">VPEVAPRRFSLPKSLPAEKPLPPVNLKERKMNPIFQNRDWFAGNYNRKMAEELLLSVKRDGAFLIRNSSTQNSRQPYTLAVLYQQKVYNIPVRFLDDTQGYALGKEGKNKEEYIIIILFVLPGF</sequence>
<evidence type="ECO:0000259" key="4">
    <source>
        <dbReference type="PROSITE" id="PS50001"/>
    </source>
</evidence>
<dbReference type="GO" id="GO:0007169">
    <property type="term" value="P:cell surface receptor protein tyrosine kinase signaling pathway"/>
    <property type="evidence" value="ECO:0007669"/>
    <property type="project" value="TreeGrafter"/>
</dbReference>
<dbReference type="InterPro" id="IPR036860">
    <property type="entry name" value="SH2_dom_sf"/>
</dbReference>
<name>A0A8C6SJT8_9GOBI</name>
<dbReference type="Proteomes" id="UP000694523">
    <property type="component" value="Unplaced"/>
</dbReference>
<dbReference type="SUPFAM" id="SSF55550">
    <property type="entry name" value="SH2 domain"/>
    <property type="match status" value="1"/>
</dbReference>
<evidence type="ECO:0000256" key="2">
    <source>
        <dbReference type="PROSITE-ProRule" id="PRU00191"/>
    </source>
</evidence>
<evidence type="ECO:0000256" key="1">
    <source>
        <dbReference type="ARBA" id="ARBA00022999"/>
    </source>
</evidence>
<proteinExistence type="predicted"/>
<keyword evidence="6" id="KW-1185">Reference proteome</keyword>
<dbReference type="PROSITE" id="PS50001">
    <property type="entry name" value="SH2"/>
    <property type="match status" value="1"/>
</dbReference>
<dbReference type="Pfam" id="PF00017">
    <property type="entry name" value="SH2"/>
    <property type="match status" value="1"/>
</dbReference>
<dbReference type="InterPro" id="IPR051751">
    <property type="entry name" value="Immunoreceptor_sig_adapters"/>
</dbReference>
<evidence type="ECO:0000313" key="5">
    <source>
        <dbReference type="Ensembl" id="ENSNMLP00000007325.1"/>
    </source>
</evidence>
<dbReference type="FunFam" id="3.30.505.10:FF:000016">
    <property type="entry name" value="B-cell linker protein isoform 2"/>
    <property type="match status" value="1"/>
</dbReference>
<feature type="region of interest" description="Disordered" evidence="3">
    <location>
        <begin position="1"/>
        <end position="24"/>
    </location>
</feature>
<reference evidence="5" key="1">
    <citation type="submission" date="2025-08" db="UniProtKB">
        <authorList>
            <consortium name="Ensembl"/>
        </authorList>
    </citation>
    <scope>IDENTIFICATION</scope>
</reference>
<dbReference type="GO" id="GO:0035556">
    <property type="term" value="P:intracellular signal transduction"/>
    <property type="evidence" value="ECO:0007669"/>
    <property type="project" value="TreeGrafter"/>
</dbReference>
<dbReference type="GO" id="GO:0005737">
    <property type="term" value="C:cytoplasm"/>
    <property type="evidence" value="ECO:0007669"/>
    <property type="project" value="UniProtKB-ARBA"/>
</dbReference>
<dbReference type="Gene3D" id="3.30.505.10">
    <property type="entry name" value="SH2 domain"/>
    <property type="match status" value="1"/>
</dbReference>
<dbReference type="Ensembl" id="ENSNMLT00000008345.1">
    <property type="protein sequence ID" value="ENSNMLP00000007325.1"/>
    <property type="gene ID" value="ENSNMLG00000005261.1"/>
</dbReference>
<dbReference type="PANTHER" id="PTHR14098:SF17">
    <property type="entry name" value="B-CELL LINKER PROTEIN"/>
    <property type="match status" value="1"/>
</dbReference>